<organism evidence="3 4">
    <name type="scientific">Catenisphaera adipataccumulans</name>
    <dbReference type="NCBI Taxonomy" id="700500"/>
    <lineage>
        <taxon>Bacteria</taxon>
        <taxon>Bacillati</taxon>
        <taxon>Bacillota</taxon>
        <taxon>Erysipelotrichia</taxon>
        <taxon>Erysipelotrichales</taxon>
        <taxon>Erysipelotrichaceae</taxon>
        <taxon>Catenisphaera</taxon>
    </lineage>
</organism>
<dbReference type="Pfam" id="PF00675">
    <property type="entry name" value="Peptidase_M16"/>
    <property type="match status" value="1"/>
</dbReference>
<evidence type="ECO:0000259" key="2">
    <source>
        <dbReference type="Pfam" id="PF05193"/>
    </source>
</evidence>
<evidence type="ECO:0000313" key="4">
    <source>
        <dbReference type="Proteomes" id="UP000539953"/>
    </source>
</evidence>
<dbReference type="Proteomes" id="UP000539953">
    <property type="component" value="Unassembled WGS sequence"/>
</dbReference>
<reference evidence="3 4" key="1">
    <citation type="submission" date="2020-08" db="EMBL/GenBank/DDBJ databases">
        <title>Genomic Encyclopedia of Type Strains, Phase IV (KMG-IV): sequencing the most valuable type-strain genomes for metagenomic binning, comparative biology and taxonomic classification.</title>
        <authorList>
            <person name="Goeker M."/>
        </authorList>
    </citation>
    <scope>NUCLEOTIDE SEQUENCE [LARGE SCALE GENOMIC DNA]</scope>
    <source>
        <strain evidence="3 4">DSM 25799</strain>
    </source>
</reference>
<dbReference type="PANTHER" id="PTHR11851:SF134">
    <property type="entry name" value="ZINC-DEPENDENT PROTEASE"/>
    <property type="match status" value="1"/>
</dbReference>
<dbReference type="InterPro" id="IPR011249">
    <property type="entry name" value="Metalloenz_LuxS/M16"/>
</dbReference>
<dbReference type="EMBL" id="JACHHK010000008">
    <property type="protein sequence ID" value="MBB5183756.1"/>
    <property type="molecule type" value="Genomic_DNA"/>
</dbReference>
<evidence type="ECO:0000259" key="1">
    <source>
        <dbReference type="Pfam" id="PF00675"/>
    </source>
</evidence>
<gene>
    <name evidence="3" type="ORF">HNQ47_001797</name>
</gene>
<dbReference type="Pfam" id="PF05193">
    <property type="entry name" value="Peptidase_M16_C"/>
    <property type="match status" value="1"/>
</dbReference>
<sequence length="418" mass="48253">MKNELNVKQETLPNGCQVILVRKPGFHKSLGMLATQAGGFDIKQTLNGQPITYPSGCAHFLEHQMFHYKGGDVTDRFAALQAQTNAFTSFNETAYYFQTTSDVKKPIDLLFDFVEHLEITPQTVAKEKGIILSEYDMYKENVEQRLMKETWRSMYKNHPLRTDILGSREDIQNMTVEQLSRFYRNNYDPSRLIFIGITGKETAPLLTYVRENQSAVPSHLPGRIERLIDPEPAEVVRPYYEDQMDIRIPFVAVGYKLPVEPDEKKNVRMDAAVQMYLDTWMSPLNPEYQTWLDRRILTSAAGAECEFSKDHAFLFFFAQTQEVDAFIKIVEGIIEDMKTKPLDEAAFRSLRSMGIASNIRSTDHYESLALDWIRVKTDHVSFWENLNVLKTMTKTEAEEIVHGLNYDQKCVTVMRPKK</sequence>
<accession>A0A7W8CY75</accession>
<dbReference type="PANTHER" id="PTHR11851">
    <property type="entry name" value="METALLOPROTEASE"/>
    <property type="match status" value="1"/>
</dbReference>
<feature type="domain" description="Peptidase M16 N-terminal" evidence="1">
    <location>
        <begin position="55"/>
        <end position="166"/>
    </location>
</feature>
<proteinExistence type="predicted"/>
<feature type="domain" description="Peptidase M16 C-terminal" evidence="2">
    <location>
        <begin position="173"/>
        <end position="351"/>
    </location>
</feature>
<dbReference type="InterPro" id="IPR050361">
    <property type="entry name" value="MPP/UQCRC_Complex"/>
</dbReference>
<dbReference type="RefSeq" id="WP_183329052.1">
    <property type="nucleotide sequence ID" value="NZ_JACHHK010000008.1"/>
</dbReference>
<dbReference type="AlphaFoldDB" id="A0A7W8CY75"/>
<dbReference type="NCBIfam" id="NF047421">
    <property type="entry name" value="YfmH_fam"/>
    <property type="match status" value="1"/>
</dbReference>
<dbReference type="InterPro" id="IPR007863">
    <property type="entry name" value="Peptidase_M16_C"/>
</dbReference>
<dbReference type="Gene3D" id="3.30.830.10">
    <property type="entry name" value="Metalloenzyme, LuxS/M16 peptidase-like"/>
    <property type="match status" value="2"/>
</dbReference>
<name>A0A7W8CY75_9FIRM</name>
<dbReference type="GO" id="GO:0046872">
    <property type="term" value="F:metal ion binding"/>
    <property type="evidence" value="ECO:0007669"/>
    <property type="project" value="InterPro"/>
</dbReference>
<dbReference type="InterPro" id="IPR011765">
    <property type="entry name" value="Pept_M16_N"/>
</dbReference>
<keyword evidence="4" id="KW-1185">Reference proteome</keyword>
<evidence type="ECO:0000313" key="3">
    <source>
        <dbReference type="EMBL" id="MBB5183756.1"/>
    </source>
</evidence>
<dbReference type="SUPFAM" id="SSF63411">
    <property type="entry name" value="LuxS/MPP-like metallohydrolase"/>
    <property type="match status" value="2"/>
</dbReference>
<protein>
    <submittedName>
        <fullName evidence="3">Putative Zn-dependent peptidase</fullName>
    </submittedName>
</protein>
<comment type="caution">
    <text evidence="3">The sequence shown here is derived from an EMBL/GenBank/DDBJ whole genome shotgun (WGS) entry which is preliminary data.</text>
</comment>